<dbReference type="Proteomes" id="UP000680304">
    <property type="component" value="Unassembled WGS sequence"/>
</dbReference>
<accession>A0ABQ4N2S1</accession>
<name>A0ABQ4N2S1_9BACL</name>
<evidence type="ECO:0000313" key="2">
    <source>
        <dbReference type="Proteomes" id="UP000680304"/>
    </source>
</evidence>
<comment type="caution">
    <text evidence="1">The sequence shown here is derived from an EMBL/GenBank/DDBJ whole genome shotgun (WGS) entry which is preliminary data.</text>
</comment>
<dbReference type="PANTHER" id="PTHR41260">
    <property type="entry name" value="PROTEIN ECSC"/>
    <property type="match status" value="1"/>
</dbReference>
<gene>
    <name evidence="1" type="primary">ydbA</name>
    <name evidence="1" type="ORF">PACILC2_10450</name>
</gene>
<keyword evidence="2" id="KW-1185">Reference proteome</keyword>
<protein>
    <recommendedName>
        <fullName evidence="3">EcsC family protein</fullName>
    </recommendedName>
</protein>
<evidence type="ECO:0008006" key="3">
    <source>
        <dbReference type="Google" id="ProtNLM"/>
    </source>
</evidence>
<organism evidence="1 2">
    <name type="scientific">Paenibacillus cisolokensis</name>
    <dbReference type="NCBI Taxonomy" id="1658519"/>
    <lineage>
        <taxon>Bacteria</taxon>
        <taxon>Bacillati</taxon>
        <taxon>Bacillota</taxon>
        <taxon>Bacilli</taxon>
        <taxon>Bacillales</taxon>
        <taxon>Paenibacillaceae</taxon>
        <taxon>Paenibacillus</taxon>
    </lineage>
</organism>
<dbReference type="EMBL" id="BOVJ01000033">
    <property type="protein sequence ID" value="GIQ62477.1"/>
    <property type="molecule type" value="Genomic_DNA"/>
</dbReference>
<evidence type="ECO:0000313" key="1">
    <source>
        <dbReference type="EMBL" id="GIQ62477.1"/>
    </source>
</evidence>
<proteinExistence type="predicted"/>
<dbReference type="InterPro" id="IPR024787">
    <property type="entry name" value="EcsC"/>
</dbReference>
<dbReference type="RefSeq" id="WP_213527776.1">
    <property type="nucleotide sequence ID" value="NZ_BOVJ01000033.1"/>
</dbReference>
<reference evidence="1 2" key="1">
    <citation type="submission" date="2021-04" db="EMBL/GenBank/DDBJ databases">
        <title>Draft genome sequence of Paenibacillus cisolokensis, LC2-13A.</title>
        <authorList>
            <person name="Uke A."/>
            <person name="Chhe C."/>
            <person name="Baramee S."/>
            <person name="Kosugi A."/>
        </authorList>
    </citation>
    <scope>NUCLEOTIDE SEQUENCE [LARGE SCALE GENOMIC DNA]</scope>
    <source>
        <strain evidence="1 2">LC2-13A</strain>
    </source>
</reference>
<dbReference type="Pfam" id="PF12787">
    <property type="entry name" value="EcsC"/>
    <property type="match status" value="1"/>
</dbReference>
<dbReference type="PANTHER" id="PTHR41260:SF1">
    <property type="entry name" value="PROTEIN ECSC"/>
    <property type="match status" value="1"/>
</dbReference>
<sequence length="302" mass="33529">MSDSGDANQAAYPVPDSREELLQALKEAEAWEREQKDLWFWEKLGRLPFALLDRLAPKAIHRKIGQALDEIGGFIQHGGRYLVSERSILDKVKANWDGGPYEHSKTTELQMRDMQRVPLRVMDKTADRLASSRSAIATAQGATTGFGGLFTLVADIPAILGLSLKIIQEMAICYGFDPKSEEERAFAVKVLQFASSDIVGKQAVLGELTVLENGQAHALSQLQGWREAMTVYWDNFGWKKLFQAIPVAGMLFGALINRGMLQDVADTAKMLYRKRRVLERLNAATEHQEGNVQHGNGDAATT</sequence>